<name>A0A231S4Q7_9BACI</name>
<evidence type="ECO:0000313" key="4">
    <source>
        <dbReference type="Proteomes" id="UP000036202"/>
    </source>
</evidence>
<dbReference type="InterPro" id="IPR050624">
    <property type="entry name" value="HTH-type_Tx_Regulator"/>
</dbReference>
<dbReference type="RefSeq" id="WP_040060830.1">
    <property type="nucleotide sequence ID" value="NZ_CP011974.1"/>
</dbReference>
<dbReference type="PANTHER" id="PTHR43479:SF11">
    <property type="entry name" value="ACREF_ENVCD OPERON REPRESSOR-RELATED"/>
    <property type="match status" value="1"/>
</dbReference>
<dbReference type="GeneID" id="93703448"/>
<evidence type="ECO:0000256" key="2">
    <source>
        <dbReference type="ARBA" id="ARBA00023125"/>
    </source>
</evidence>
<protein>
    <submittedName>
        <fullName evidence="3">TetR family transcriptional regulator</fullName>
    </submittedName>
</protein>
<dbReference type="OrthoDB" id="2373640at2"/>
<dbReference type="Pfam" id="PF00440">
    <property type="entry name" value="TetR_N"/>
    <property type="match status" value="1"/>
</dbReference>
<accession>A0A0H4KFE0</accession>
<dbReference type="PANTHER" id="PTHR43479">
    <property type="entry name" value="ACREF/ENVCD OPERON REPRESSOR-RELATED"/>
    <property type="match status" value="1"/>
</dbReference>
<dbReference type="PROSITE" id="PS50977">
    <property type="entry name" value="HTH_TETR_2"/>
    <property type="match status" value="1"/>
</dbReference>
<dbReference type="PATRIC" id="fig|135735.6.peg.350"/>
<dbReference type="SUPFAM" id="SSF48498">
    <property type="entry name" value="Tetracyclin repressor-like, C-terminal domain"/>
    <property type="match status" value="1"/>
</dbReference>
<accession>A0A231S4Q7</accession>
<keyword evidence="2" id="KW-0238">DNA-binding</keyword>
<dbReference type="InterPro" id="IPR036271">
    <property type="entry name" value="Tet_transcr_reg_TetR-rel_C_sf"/>
</dbReference>
<dbReference type="Gene3D" id="1.10.10.60">
    <property type="entry name" value="Homeodomain-like"/>
    <property type="match status" value="1"/>
</dbReference>
<keyword evidence="1" id="KW-0678">Repressor</keyword>
<dbReference type="Gene3D" id="1.10.357.10">
    <property type="entry name" value="Tetracycline Repressor, domain 2"/>
    <property type="match status" value="1"/>
</dbReference>
<dbReference type="InterPro" id="IPR009057">
    <property type="entry name" value="Homeodomain-like_sf"/>
</dbReference>
<keyword evidence="4" id="KW-1185">Reference proteome</keyword>
<gene>
    <name evidence="3" type="ORF">BEH_01970</name>
</gene>
<dbReference type="PRINTS" id="PR00455">
    <property type="entry name" value="HTHTETR"/>
</dbReference>
<reference evidence="3 4" key="1">
    <citation type="journal article" date="2015" name="PLoS ONE">
        <title>Genome Sequence of Bacillus endophyticus and Analysis of Its Companion Mechanism in the Ketogulonigenium vulgare-Bacillus Strain Consortium.</title>
        <authorList>
            <person name="Jia N."/>
            <person name="Du J."/>
            <person name="Ding M.Z."/>
            <person name="Gao F."/>
            <person name="Yuan Y.J."/>
        </authorList>
    </citation>
    <scope>NUCLEOTIDE SEQUENCE [LARGE SCALE GENOMIC DNA]</scope>
    <source>
        <strain evidence="3 4">Hbe603</strain>
    </source>
</reference>
<evidence type="ECO:0000256" key="1">
    <source>
        <dbReference type="ARBA" id="ARBA00022491"/>
    </source>
</evidence>
<dbReference type="SUPFAM" id="SSF46689">
    <property type="entry name" value="Homeodomain-like"/>
    <property type="match status" value="1"/>
</dbReference>
<dbReference type="InterPro" id="IPR001647">
    <property type="entry name" value="HTH_TetR"/>
</dbReference>
<reference evidence="4" key="2">
    <citation type="submission" date="2015-06" db="EMBL/GenBank/DDBJ databases">
        <title>Genome Sequence of Bacillus endophyticus and Analysis of its Companion Mechanism in the Ketogulonigenium vulgare-Bacillus strain Consortium.</title>
        <authorList>
            <person name="Jia N."/>
            <person name="Du J."/>
            <person name="Ding M.-Z."/>
            <person name="Gao F."/>
            <person name="Yuan Y.-J."/>
        </authorList>
    </citation>
    <scope>NUCLEOTIDE SEQUENCE [LARGE SCALE GENOMIC DNA]</scope>
    <source>
        <strain evidence="4">Hbe603</strain>
    </source>
</reference>
<dbReference type="EMBL" id="CP011974">
    <property type="protein sequence ID" value="AKO90994.1"/>
    <property type="molecule type" value="Genomic_DNA"/>
</dbReference>
<dbReference type="GO" id="GO:0003677">
    <property type="term" value="F:DNA binding"/>
    <property type="evidence" value="ECO:0007669"/>
    <property type="project" value="UniProtKB-UniRule"/>
</dbReference>
<organism evidence="3 4">
    <name type="scientific">Priestia filamentosa</name>
    <dbReference type="NCBI Taxonomy" id="1402861"/>
    <lineage>
        <taxon>Bacteria</taxon>
        <taxon>Bacillati</taxon>
        <taxon>Bacillota</taxon>
        <taxon>Bacilli</taxon>
        <taxon>Bacillales</taxon>
        <taxon>Bacillaceae</taxon>
        <taxon>Priestia</taxon>
    </lineage>
</organism>
<dbReference type="KEGG" id="beo:BEH_01970"/>
<evidence type="ECO:0000313" key="3">
    <source>
        <dbReference type="EMBL" id="AKO90994.1"/>
    </source>
</evidence>
<sequence>MAPLNEEQLQQIRDERKEQIIEAALRVFARRGIIGTKMSMIASEAGISAGLLYRYFNSKDELFTTLVQQAIDESIAGIKSIYQLPGTPLDKIKTLTAEILNEGSQFYFMLMHHARTSDEVPITAKKLIEENTMKTYIDILEPLFIEGQKKGEIAEDNPSELISCYLSLLSGLMTVNIQGDENYQIPKVDLLLRFIVRPS</sequence>
<dbReference type="Proteomes" id="UP000036202">
    <property type="component" value="Chromosome"/>
</dbReference>
<dbReference type="AlphaFoldDB" id="A0A231S4Q7"/>
<proteinExistence type="predicted"/>